<keyword evidence="8" id="KW-0503">Monooxygenase</keyword>
<keyword evidence="10" id="KW-1185">Reference proteome</keyword>
<name>A0A8H5AT96_9AGAR</name>
<dbReference type="PANTHER" id="PTHR46300:SF7">
    <property type="entry name" value="P450, PUTATIVE (EUROFUNG)-RELATED"/>
    <property type="match status" value="1"/>
</dbReference>
<dbReference type="GO" id="GO:0016705">
    <property type="term" value="F:oxidoreductase activity, acting on paired donors, with incorporation or reduction of molecular oxygen"/>
    <property type="evidence" value="ECO:0007669"/>
    <property type="project" value="InterPro"/>
</dbReference>
<evidence type="ECO:0000313" key="10">
    <source>
        <dbReference type="Proteomes" id="UP000567179"/>
    </source>
</evidence>
<dbReference type="OrthoDB" id="2789670at2759"/>
<evidence type="ECO:0000256" key="4">
    <source>
        <dbReference type="ARBA" id="ARBA00022617"/>
    </source>
</evidence>
<sequence length="439" mass="49618">MSALSVPFSSPSVALGAACAVLAYSLVKHWSQRRFRLPPGPRGIPILGNVFDIPSRDEWKAYQTWGAELGSDIISLNMAGTPMIVLNSREVARDLLEKRSAIYSDRPRYVMLNELCGFGWDFNFQPYGTAWKNRRKLFTREMQPPKSLQHRPRVQAAVRSMLQKLARKPDAFTSHLRHMAGEIILSIAYGIEVLAENDPHVQMSEAGLIAIVKAANWGSHSVDFIPWLKHLPEWLPGMGFKKEAVRWKRLSEAMVNKPFEYAENILRRGEYSTSIASSVLENMNEKDVEARTVLRDTLGAMYEAGADTTVSALSTFILAMVLYPEVQRRGREEIEQVIGVSRLPTFEDDKSIPYVDAIVKEVLRWQPVTPLALPHRLESDDEYKGAMLQDKGMYGEDTDAFRPERFLKDGALAQVKMSPGHLCGSPSHPYYYASKYPRL</sequence>
<comment type="caution">
    <text evidence="9">The sequence shown here is derived from an EMBL/GenBank/DDBJ whole genome shotgun (WGS) entry which is preliminary data.</text>
</comment>
<gene>
    <name evidence="9" type="ORF">D9619_008116</name>
</gene>
<accession>A0A8H5AT96</accession>
<dbReference type="GO" id="GO:0020037">
    <property type="term" value="F:heme binding"/>
    <property type="evidence" value="ECO:0007669"/>
    <property type="project" value="InterPro"/>
</dbReference>
<dbReference type="PANTHER" id="PTHR46300">
    <property type="entry name" value="P450, PUTATIVE (EUROFUNG)-RELATED-RELATED"/>
    <property type="match status" value="1"/>
</dbReference>
<evidence type="ECO:0000256" key="5">
    <source>
        <dbReference type="ARBA" id="ARBA00022723"/>
    </source>
</evidence>
<dbReference type="Gene3D" id="1.10.630.10">
    <property type="entry name" value="Cytochrome P450"/>
    <property type="match status" value="1"/>
</dbReference>
<dbReference type="InterPro" id="IPR050364">
    <property type="entry name" value="Cytochrome_P450_fung"/>
</dbReference>
<keyword evidence="5" id="KW-0479">Metal-binding</keyword>
<dbReference type="EMBL" id="JAACJJ010000057">
    <property type="protein sequence ID" value="KAF5310685.1"/>
    <property type="molecule type" value="Genomic_DNA"/>
</dbReference>
<keyword evidence="4" id="KW-0349">Heme</keyword>
<dbReference type="CDD" id="cd11065">
    <property type="entry name" value="CYP64-like"/>
    <property type="match status" value="1"/>
</dbReference>
<dbReference type="InterPro" id="IPR001128">
    <property type="entry name" value="Cyt_P450"/>
</dbReference>
<evidence type="ECO:0000256" key="6">
    <source>
        <dbReference type="ARBA" id="ARBA00023002"/>
    </source>
</evidence>
<evidence type="ECO:0000256" key="7">
    <source>
        <dbReference type="ARBA" id="ARBA00023004"/>
    </source>
</evidence>
<evidence type="ECO:0000256" key="1">
    <source>
        <dbReference type="ARBA" id="ARBA00001971"/>
    </source>
</evidence>
<dbReference type="GO" id="GO:0004497">
    <property type="term" value="F:monooxygenase activity"/>
    <property type="evidence" value="ECO:0007669"/>
    <property type="project" value="UniProtKB-KW"/>
</dbReference>
<proteinExistence type="inferred from homology"/>
<reference evidence="9 10" key="1">
    <citation type="journal article" date="2020" name="ISME J.">
        <title>Uncovering the hidden diversity of litter-decomposition mechanisms in mushroom-forming fungi.</title>
        <authorList>
            <person name="Floudas D."/>
            <person name="Bentzer J."/>
            <person name="Ahren D."/>
            <person name="Johansson T."/>
            <person name="Persson P."/>
            <person name="Tunlid A."/>
        </authorList>
    </citation>
    <scope>NUCLEOTIDE SEQUENCE [LARGE SCALE GENOMIC DNA]</scope>
    <source>
        <strain evidence="9 10">CBS 101986</strain>
    </source>
</reference>
<dbReference type="Pfam" id="PF00067">
    <property type="entry name" value="p450"/>
    <property type="match status" value="1"/>
</dbReference>
<dbReference type="Proteomes" id="UP000567179">
    <property type="component" value="Unassembled WGS sequence"/>
</dbReference>
<dbReference type="SUPFAM" id="SSF48264">
    <property type="entry name" value="Cytochrome P450"/>
    <property type="match status" value="1"/>
</dbReference>
<keyword evidence="7" id="KW-0408">Iron</keyword>
<dbReference type="InterPro" id="IPR036396">
    <property type="entry name" value="Cyt_P450_sf"/>
</dbReference>
<evidence type="ECO:0000256" key="8">
    <source>
        <dbReference type="ARBA" id="ARBA00023033"/>
    </source>
</evidence>
<evidence type="ECO:0000313" key="9">
    <source>
        <dbReference type="EMBL" id="KAF5310685.1"/>
    </source>
</evidence>
<dbReference type="InterPro" id="IPR002401">
    <property type="entry name" value="Cyt_P450_E_grp-I"/>
</dbReference>
<organism evidence="9 10">
    <name type="scientific">Psilocybe cf. subviscida</name>
    <dbReference type="NCBI Taxonomy" id="2480587"/>
    <lineage>
        <taxon>Eukaryota</taxon>
        <taxon>Fungi</taxon>
        <taxon>Dikarya</taxon>
        <taxon>Basidiomycota</taxon>
        <taxon>Agaricomycotina</taxon>
        <taxon>Agaricomycetes</taxon>
        <taxon>Agaricomycetidae</taxon>
        <taxon>Agaricales</taxon>
        <taxon>Agaricineae</taxon>
        <taxon>Strophariaceae</taxon>
        <taxon>Psilocybe</taxon>
    </lineage>
</organism>
<comment type="pathway">
    <text evidence="2">Secondary metabolite biosynthesis.</text>
</comment>
<evidence type="ECO:0008006" key="11">
    <source>
        <dbReference type="Google" id="ProtNLM"/>
    </source>
</evidence>
<keyword evidence="6" id="KW-0560">Oxidoreductase</keyword>
<protein>
    <recommendedName>
        <fullName evidence="11">Cytochrome P450</fullName>
    </recommendedName>
</protein>
<dbReference type="GO" id="GO:0005506">
    <property type="term" value="F:iron ion binding"/>
    <property type="evidence" value="ECO:0007669"/>
    <property type="project" value="InterPro"/>
</dbReference>
<evidence type="ECO:0000256" key="2">
    <source>
        <dbReference type="ARBA" id="ARBA00005179"/>
    </source>
</evidence>
<comment type="cofactor">
    <cofactor evidence="1">
        <name>heme</name>
        <dbReference type="ChEBI" id="CHEBI:30413"/>
    </cofactor>
</comment>
<dbReference type="PRINTS" id="PR00463">
    <property type="entry name" value="EP450I"/>
</dbReference>
<evidence type="ECO:0000256" key="3">
    <source>
        <dbReference type="ARBA" id="ARBA00010617"/>
    </source>
</evidence>
<dbReference type="AlphaFoldDB" id="A0A8H5AT96"/>
<comment type="similarity">
    <text evidence="3">Belongs to the cytochrome P450 family.</text>
</comment>